<proteinExistence type="predicted"/>
<evidence type="ECO:0000313" key="3">
    <source>
        <dbReference type="Proteomes" id="UP000007115"/>
    </source>
</evidence>
<dbReference type="GeneID" id="25790019"/>
<dbReference type="RefSeq" id="XP_013959398.1">
    <property type="nucleotide sequence ID" value="XM_014103923.1"/>
</dbReference>
<dbReference type="AlphaFoldDB" id="G9MI68"/>
<organism evidence="2 3">
    <name type="scientific">Hypocrea virens (strain Gv29-8 / FGSC 10586)</name>
    <name type="common">Gliocladium virens</name>
    <name type="synonym">Trichoderma virens</name>
    <dbReference type="NCBI Taxonomy" id="413071"/>
    <lineage>
        <taxon>Eukaryota</taxon>
        <taxon>Fungi</taxon>
        <taxon>Dikarya</taxon>
        <taxon>Ascomycota</taxon>
        <taxon>Pezizomycotina</taxon>
        <taxon>Sordariomycetes</taxon>
        <taxon>Hypocreomycetidae</taxon>
        <taxon>Hypocreales</taxon>
        <taxon>Hypocreaceae</taxon>
        <taxon>Trichoderma</taxon>
    </lineage>
</organism>
<dbReference type="VEuPathDB" id="FungiDB:TRIVIDRAFT_198177"/>
<comment type="caution">
    <text evidence="2">The sequence shown here is derived from an EMBL/GenBank/DDBJ whole genome shotgun (WGS) entry which is preliminary data.</text>
</comment>
<gene>
    <name evidence="2" type="ORF">TRIVIDRAFT_198177</name>
</gene>
<dbReference type="HOGENOM" id="CLU_1161283_0_0_1"/>
<dbReference type="InParanoid" id="G9MI68"/>
<dbReference type="EMBL" id="ABDF02000003">
    <property type="protein sequence ID" value="EHK25185.1"/>
    <property type="molecule type" value="Genomic_DNA"/>
</dbReference>
<evidence type="ECO:0000313" key="2">
    <source>
        <dbReference type="EMBL" id="EHK25185.1"/>
    </source>
</evidence>
<reference evidence="2 3" key="1">
    <citation type="journal article" date="2011" name="Genome Biol.">
        <title>Comparative genome sequence analysis underscores mycoparasitism as the ancestral life style of Trichoderma.</title>
        <authorList>
            <person name="Kubicek C.P."/>
            <person name="Herrera-Estrella A."/>
            <person name="Seidl-Seiboth V."/>
            <person name="Martinez D.A."/>
            <person name="Druzhinina I.S."/>
            <person name="Thon M."/>
            <person name="Zeilinger S."/>
            <person name="Casas-Flores S."/>
            <person name="Horwitz B.A."/>
            <person name="Mukherjee P.K."/>
            <person name="Mukherjee M."/>
            <person name="Kredics L."/>
            <person name="Alcaraz L.D."/>
            <person name="Aerts A."/>
            <person name="Antal Z."/>
            <person name="Atanasova L."/>
            <person name="Cervantes-Badillo M.G."/>
            <person name="Challacombe J."/>
            <person name="Chertkov O."/>
            <person name="McCluskey K."/>
            <person name="Coulpier F."/>
            <person name="Deshpande N."/>
            <person name="von Doehren H."/>
            <person name="Ebbole D.J."/>
            <person name="Esquivel-Naranjo E.U."/>
            <person name="Fekete E."/>
            <person name="Flipphi M."/>
            <person name="Glaser F."/>
            <person name="Gomez-Rodriguez E.Y."/>
            <person name="Gruber S."/>
            <person name="Han C."/>
            <person name="Henrissat B."/>
            <person name="Hermosa R."/>
            <person name="Hernandez-Onate M."/>
            <person name="Karaffa L."/>
            <person name="Kosti I."/>
            <person name="Le Crom S."/>
            <person name="Lindquist E."/>
            <person name="Lucas S."/>
            <person name="Luebeck M."/>
            <person name="Luebeck P.S."/>
            <person name="Margeot A."/>
            <person name="Metz B."/>
            <person name="Misra M."/>
            <person name="Nevalainen H."/>
            <person name="Omann M."/>
            <person name="Packer N."/>
            <person name="Perrone G."/>
            <person name="Uresti-Rivera E.E."/>
            <person name="Salamov A."/>
            <person name="Schmoll M."/>
            <person name="Seiboth B."/>
            <person name="Shapiro H."/>
            <person name="Sukno S."/>
            <person name="Tamayo-Ramos J.A."/>
            <person name="Tisch D."/>
            <person name="Wiest A."/>
            <person name="Wilkinson H.H."/>
            <person name="Zhang M."/>
            <person name="Coutinho P.M."/>
            <person name="Kenerley C.M."/>
            <person name="Monte E."/>
            <person name="Baker S.E."/>
            <person name="Grigoriev I.V."/>
        </authorList>
    </citation>
    <scope>NUCLEOTIDE SEQUENCE [LARGE SCALE GENOMIC DNA]</scope>
    <source>
        <strain evidence="3">Gv29-8 / FGSC 10586</strain>
    </source>
</reference>
<evidence type="ECO:0000256" key="1">
    <source>
        <dbReference type="SAM" id="MobiDB-lite"/>
    </source>
</evidence>
<dbReference type="Proteomes" id="UP000007115">
    <property type="component" value="Unassembled WGS sequence"/>
</dbReference>
<name>G9MI68_HYPVG</name>
<feature type="region of interest" description="Disordered" evidence="1">
    <location>
        <begin position="1"/>
        <end position="27"/>
    </location>
</feature>
<sequence length="239" mass="25960">MHRIAGRGRALEPQGPRPPSPAQNWGNSPLGEAPDHFCLLHKRLLCWGTNPCLKALFPLSALQAAVLGGPGHDATAFVRVRKSNLRSGPAPHDFARTLIPYSDASWSLRWLKTRYTSAALRYYYGYRYEWYSSYTGLTVRLQQASVGNGKGAGYVYTHEYMPVVLWTGSMDLMGMAGGSLQQPAAVPANDGKCSQIPVRGGSCSCTFAWPGPGAGKGGCQRNFNAQRALVGRWNEARAA</sequence>
<keyword evidence="3" id="KW-1185">Reference proteome</keyword>
<protein>
    <submittedName>
        <fullName evidence="2">Uncharacterized protein</fullName>
    </submittedName>
</protein>
<accession>G9MI68</accession>